<keyword evidence="8" id="KW-1185">Reference proteome</keyword>
<gene>
    <name evidence="7" type="ORF">DICVIV_06568</name>
</gene>
<evidence type="ECO:0000256" key="4">
    <source>
        <dbReference type="PIRSR" id="PIRSR600542-1"/>
    </source>
</evidence>
<dbReference type="InterPro" id="IPR023213">
    <property type="entry name" value="CAT-like_dom_sf"/>
</dbReference>
<dbReference type="SUPFAM" id="SSF52777">
    <property type="entry name" value="CoA-dependent acyltransferases"/>
    <property type="match status" value="2"/>
</dbReference>
<dbReference type="AlphaFoldDB" id="A0A0D8XRV4"/>
<dbReference type="STRING" id="29172.A0A0D8XRV4"/>
<dbReference type="Gene3D" id="3.30.559.70">
    <property type="entry name" value="Choline/Carnitine o-acyltransferase, domain 2"/>
    <property type="match status" value="1"/>
</dbReference>
<evidence type="ECO:0000256" key="3">
    <source>
        <dbReference type="ARBA" id="ARBA00023315"/>
    </source>
</evidence>
<dbReference type="PANTHER" id="PTHR22589">
    <property type="entry name" value="CARNITINE O-ACYLTRANSFERASE"/>
    <property type="match status" value="1"/>
</dbReference>
<dbReference type="EMBL" id="KN716311">
    <property type="protein sequence ID" value="KJH47363.1"/>
    <property type="molecule type" value="Genomic_DNA"/>
</dbReference>
<feature type="chain" id="PRO_5002336016" evidence="5">
    <location>
        <begin position="21"/>
        <end position="390"/>
    </location>
</feature>
<evidence type="ECO:0000256" key="5">
    <source>
        <dbReference type="SAM" id="SignalP"/>
    </source>
</evidence>
<dbReference type="Proteomes" id="UP000053766">
    <property type="component" value="Unassembled WGS sequence"/>
</dbReference>
<dbReference type="Gene3D" id="3.30.559.10">
    <property type="entry name" value="Chloramphenicol acetyltransferase-like domain"/>
    <property type="match status" value="1"/>
</dbReference>
<feature type="active site" description="Proton acceptor" evidence="4">
    <location>
        <position position="254"/>
    </location>
</feature>
<dbReference type="InterPro" id="IPR042231">
    <property type="entry name" value="Cho/carn_acyl_trans_2"/>
</dbReference>
<evidence type="ECO:0000256" key="1">
    <source>
        <dbReference type="ARBA" id="ARBA00005232"/>
    </source>
</evidence>
<organism evidence="7 8">
    <name type="scientific">Dictyocaulus viviparus</name>
    <name type="common">Bovine lungworm</name>
    <dbReference type="NCBI Taxonomy" id="29172"/>
    <lineage>
        <taxon>Eukaryota</taxon>
        <taxon>Metazoa</taxon>
        <taxon>Ecdysozoa</taxon>
        <taxon>Nematoda</taxon>
        <taxon>Chromadorea</taxon>
        <taxon>Rhabditida</taxon>
        <taxon>Rhabditina</taxon>
        <taxon>Rhabditomorpha</taxon>
        <taxon>Strongyloidea</taxon>
        <taxon>Metastrongylidae</taxon>
        <taxon>Dictyocaulus</taxon>
    </lineage>
</organism>
<dbReference type="GO" id="GO:0008458">
    <property type="term" value="F:carnitine O-octanoyltransferase activity"/>
    <property type="evidence" value="ECO:0007669"/>
    <property type="project" value="TreeGrafter"/>
</dbReference>
<dbReference type="OrthoDB" id="240216at2759"/>
<keyword evidence="2 7" id="KW-0808">Transferase</keyword>
<comment type="similarity">
    <text evidence="1">Belongs to the carnitine/choline acetyltransferase family.</text>
</comment>
<dbReference type="InterPro" id="IPR000542">
    <property type="entry name" value="Carn_acyl_trans"/>
</dbReference>
<reference evidence="7 8" key="1">
    <citation type="submission" date="2013-11" db="EMBL/GenBank/DDBJ databases">
        <title>Draft genome of the bovine lungworm Dictyocaulus viviparus.</title>
        <authorList>
            <person name="Mitreva M."/>
        </authorList>
    </citation>
    <scope>NUCLEOTIDE SEQUENCE [LARGE SCALE GENOMIC DNA]</scope>
    <source>
        <strain evidence="7 8">HannoverDv2000</strain>
    </source>
</reference>
<dbReference type="GO" id="GO:0005777">
    <property type="term" value="C:peroxisome"/>
    <property type="evidence" value="ECO:0007669"/>
    <property type="project" value="TreeGrafter"/>
</dbReference>
<feature type="domain" description="Choline/carnitine acyltransferase" evidence="6">
    <location>
        <begin position="19"/>
        <end position="383"/>
    </location>
</feature>
<dbReference type="InterPro" id="IPR039551">
    <property type="entry name" value="Cho/carn_acyl_trans"/>
</dbReference>
<sequence>MKQVTLLVIGLVIILDFQLEEWWYDAYVEIRQPLTPYLSQASCSSFWYPLEGTQICRAADIVYHLMRFREKIRNCTLPITRSRGMVWDMYQYYCLFNASRIPALPKDRICRYFKTESEGSCPSHITVLCRGNIWSVELYRNDQLITPDELHNVLSYIDRNSADEAHCVASLTTERRDIWAKLRQSIIARSSQNASHIQTIEESCFCLTLTDNIYETKSELLHAALMGETRMQWADKCLNLIVCKDGQLLMQGDHSNVDAIVVLHACDDAAHRARKIQWFPQKQSFRVNAIKFDDYGNNLKQSFRVNAIKFDDYGNNLVRKSNLYMDTVIQIGLQLAFLKTHGSFAPIYETASTRKFYHGRTETVRGCTQEMLEFGRSIINESSVSKLTNC</sequence>
<name>A0A0D8XRV4_DICVI</name>
<feature type="signal peptide" evidence="5">
    <location>
        <begin position="1"/>
        <end position="20"/>
    </location>
</feature>
<evidence type="ECO:0000256" key="2">
    <source>
        <dbReference type="ARBA" id="ARBA00022679"/>
    </source>
</evidence>
<evidence type="ECO:0000313" key="8">
    <source>
        <dbReference type="Proteomes" id="UP000053766"/>
    </source>
</evidence>
<accession>A0A0D8XRV4</accession>
<dbReference type="Pfam" id="PF00755">
    <property type="entry name" value="Carn_acyltransf"/>
    <property type="match status" value="1"/>
</dbReference>
<evidence type="ECO:0000259" key="6">
    <source>
        <dbReference type="Pfam" id="PF00755"/>
    </source>
</evidence>
<proteinExistence type="inferred from homology"/>
<evidence type="ECO:0000313" key="7">
    <source>
        <dbReference type="EMBL" id="KJH47363.1"/>
    </source>
</evidence>
<keyword evidence="3 7" id="KW-0012">Acyltransferase</keyword>
<protein>
    <submittedName>
        <fullName evidence="7">Choline/Carnitine O-acyltransferase</fullName>
    </submittedName>
</protein>
<dbReference type="PANTHER" id="PTHR22589:SF67">
    <property type="entry name" value="PEROXISOMAL CARNITINE O-OCTANOYLTRANSFERASE"/>
    <property type="match status" value="1"/>
</dbReference>
<reference evidence="8" key="2">
    <citation type="journal article" date="2016" name="Sci. Rep.">
        <title>Dictyocaulus viviparus genome, variome and transcriptome elucidate lungworm biology and support future intervention.</title>
        <authorList>
            <person name="McNulty S.N."/>
            <person name="Strube C."/>
            <person name="Rosa B.A."/>
            <person name="Martin J.C."/>
            <person name="Tyagi R."/>
            <person name="Choi Y.J."/>
            <person name="Wang Q."/>
            <person name="Hallsworth Pepin K."/>
            <person name="Zhang X."/>
            <person name="Ozersky P."/>
            <person name="Wilson R.K."/>
            <person name="Sternberg P.W."/>
            <person name="Gasser R.B."/>
            <person name="Mitreva M."/>
        </authorList>
    </citation>
    <scope>NUCLEOTIDE SEQUENCE [LARGE SCALE GENOMIC DNA]</scope>
    <source>
        <strain evidence="8">HannoverDv2000</strain>
    </source>
</reference>
<keyword evidence="5" id="KW-0732">Signal</keyword>